<protein>
    <submittedName>
        <fullName evidence="1">Uncharacterized protein</fullName>
    </submittedName>
</protein>
<accession>A0AAV1A5H6</accession>
<proteinExistence type="predicted"/>
<organism evidence="1 2">
    <name type="scientific">Vicia faba</name>
    <name type="common">Broad bean</name>
    <name type="synonym">Faba vulgaris</name>
    <dbReference type="NCBI Taxonomy" id="3906"/>
    <lineage>
        <taxon>Eukaryota</taxon>
        <taxon>Viridiplantae</taxon>
        <taxon>Streptophyta</taxon>
        <taxon>Embryophyta</taxon>
        <taxon>Tracheophyta</taxon>
        <taxon>Spermatophyta</taxon>
        <taxon>Magnoliopsida</taxon>
        <taxon>eudicotyledons</taxon>
        <taxon>Gunneridae</taxon>
        <taxon>Pentapetalae</taxon>
        <taxon>rosids</taxon>
        <taxon>fabids</taxon>
        <taxon>Fabales</taxon>
        <taxon>Fabaceae</taxon>
        <taxon>Papilionoideae</taxon>
        <taxon>50 kb inversion clade</taxon>
        <taxon>NPAAA clade</taxon>
        <taxon>Hologalegina</taxon>
        <taxon>IRL clade</taxon>
        <taxon>Fabeae</taxon>
        <taxon>Vicia</taxon>
    </lineage>
</organism>
<dbReference type="Proteomes" id="UP001157006">
    <property type="component" value="Chromosome 3"/>
</dbReference>
<gene>
    <name evidence="1" type="ORF">VFH_III171280</name>
</gene>
<reference evidence="1 2" key="1">
    <citation type="submission" date="2023-01" db="EMBL/GenBank/DDBJ databases">
        <authorList>
            <person name="Kreplak J."/>
        </authorList>
    </citation>
    <scope>NUCLEOTIDE SEQUENCE [LARGE SCALE GENOMIC DNA]</scope>
</reference>
<sequence>MRIDKSMPAVYSSVKDDAGLMKCQIGGGSIRIRSLGICIGALLWWWRLHVSRGVVEGVGEGRVCFTTLRLFEGSIDFLWVPETFDEVNFGFGVLAILEVLETTGLWTDFLLACQLDWGLI</sequence>
<evidence type="ECO:0000313" key="1">
    <source>
        <dbReference type="EMBL" id="CAI8605194.1"/>
    </source>
</evidence>
<dbReference type="EMBL" id="OX451738">
    <property type="protein sequence ID" value="CAI8605194.1"/>
    <property type="molecule type" value="Genomic_DNA"/>
</dbReference>
<name>A0AAV1A5H6_VICFA</name>
<keyword evidence="2" id="KW-1185">Reference proteome</keyword>
<dbReference type="AlphaFoldDB" id="A0AAV1A5H6"/>
<evidence type="ECO:0000313" key="2">
    <source>
        <dbReference type="Proteomes" id="UP001157006"/>
    </source>
</evidence>